<organism evidence="11 12">
    <name type="scientific">Methanocella conradii (strain DSM 24694 / JCM 17849 / CGMCC 1.5162 / HZ254)</name>
    <dbReference type="NCBI Taxonomy" id="1041930"/>
    <lineage>
        <taxon>Archaea</taxon>
        <taxon>Methanobacteriati</taxon>
        <taxon>Methanobacteriota</taxon>
        <taxon>Stenosarchaea group</taxon>
        <taxon>Methanomicrobia</taxon>
        <taxon>Methanocellales</taxon>
        <taxon>Methanocellaceae</taxon>
        <taxon>Methanocella</taxon>
    </lineage>
</organism>
<dbReference type="FunFam" id="3.40.50.300:FF:000134">
    <property type="entry name" value="Iron-enterobactin ABC transporter ATP-binding protein"/>
    <property type="match status" value="1"/>
</dbReference>
<dbReference type="PROSITE" id="PS00211">
    <property type="entry name" value="ABC_TRANSPORTER_1"/>
    <property type="match status" value="1"/>
</dbReference>
<dbReference type="CDD" id="cd03214">
    <property type="entry name" value="ABC_Iron-Siderophores_B12_Hemin"/>
    <property type="match status" value="1"/>
</dbReference>
<dbReference type="STRING" id="1041930.Mtc_1719"/>
<evidence type="ECO:0000256" key="8">
    <source>
        <dbReference type="ARBA" id="ARBA00073649"/>
    </source>
</evidence>
<feature type="domain" description="ABC transporter" evidence="10">
    <location>
        <begin position="2"/>
        <end position="238"/>
    </location>
</feature>
<accession>H8I8Z2</accession>
<dbReference type="OrthoDB" id="24644at2157"/>
<keyword evidence="3" id="KW-0067">ATP-binding</keyword>
<dbReference type="PANTHER" id="PTHR42794:SF1">
    <property type="entry name" value="HEMIN IMPORT ATP-BINDING PROTEIN HMUV"/>
    <property type="match status" value="1"/>
</dbReference>
<comment type="catalytic activity">
    <reaction evidence="5">
        <text>an R-cob(III)alamin(out) + ATP + H2O = an R-cob(III)alamin(in) + ADP + phosphate + H(+)</text>
        <dbReference type="Rhea" id="RHEA:17873"/>
        <dbReference type="ChEBI" id="CHEBI:15377"/>
        <dbReference type="ChEBI" id="CHEBI:15378"/>
        <dbReference type="ChEBI" id="CHEBI:30616"/>
        <dbReference type="ChEBI" id="CHEBI:43474"/>
        <dbReference type="ChEBI" id="CHEBI:140785"/>
        <dbReference type="ChEBI" id="CHEBI:456216"/>
        <dbReference type="EC" id="7.6.2.8"/>
    </reaction>
</comment>
<evidence type="ECO:0000256" key="5">
    <source>
        <dbReference type="ARBA" id="ARBA00050590"/>
    </source>
</evidence>
<sequence length="412" mass="45358">MLDVERISVDYGTSRVLKDITFSVEKGECIGIIGPNGSGKSTLLKALSKILKPTSGRVVVCGRGLERYSVKELARYMAVVPQETGIEFDFTCLEIVMMGRNPHMGRFEVEGKKDMDIAREAMRLTNTWHLRDRPFSGISGGERQRVIIARALAQEPSVLLMDEPVSHLDINYQIEILDLVERLKAERSMVVIVVFHDLNLAARYCDRLILLSDSRILAAGKPDEVLTQEHIREAFHANVAVRKHPLTGYLYVTPLNSCGAAEPSNGKTIHIICGAGTGTRLMYLLRSKGYNVTAGVLNVLDSDHDTAAHLNIRTISEAPFSPITPESYGQLIETIKKADAVVIADVPIGWGNLKNLQAVIEAKPGALYIMENDKEKRDYTNGEATRILETLKASGAITVKGADELMKALGTF</sequence>
<dbReference type="InterPro" id="IPR017871">
    <property type="entry name" value="ABC_transporter-like_CS"/>
</dbReference>
<dbReference type="Pfam" id="PF00005">
    <property type="entry name" value="ABC_tran"/>
    <property type="match status" value="1"/>
</dbReference>
<keyword evidence="12" id="KW-1185">Reference proteome</keyword>
<dbReference type="SUPFAM" id="SSF52540">
    <property type="entry name" value="P-loop containing nucleoside triphosphate hydrolases"/>
    <property type="match status" value="1"/>
</dbReference>
<dbReference type="GO" id="GO:0016887">
    <property type="term" value="F:ATP hydrolysis activity"/>
    <property type="evidence" value="ECO:0007669"/>
    <property type="project" value="InterPro"/>
</dbReference>
<evidence type="ECO:0000313" key="12">
    <source>
        <dbReference type="Proteomes" id="UP000005233"/>
    </source>
</evidence>
<dbReference type="NCBIfam" id="NF010068">
    <property type="entry name" value="PRK13548.1"/>
    <property type="match status" value="1"/>
</dbReference>
<dbReference type="PROSITE" id="PS50893">
    <property type="entry name" value="ABC_TRANSPORTER_2"/>
    <property type="match status" value="1"/>
</dbReference>
<dbReference type="GO" id="GO:0005524">
    <property type="term" value="F:ATP binding"/>
    <property type="evidence" value="ECO:0007669"/>
    <property type="project" value="UniProtKB-KW"/>
</dbReference>
<dbReference type="InterPro" id="IPR003439">
    <property type="entry name" value="ABC_transporter-like_ATP-bd"/>
</dbReference>
<dbReference type="GO" id="GO:0015420">
    <property type="term" value="F:ABC-type vitamin B12 transporter activity"/>
    <property type="evidence" value="ECO:0007669"/>
    <property type="project" value="UniProtKB-EC"/>
</dbReference>
<dbReference type="KEGG" id="mez:Mtc_1719"/>
<evidence type="ECO:0000256" key="1">
    <source>
        <dbReference type="ARBA" id="ARBA00022448"/>
    </source>
</evidence>
<dbReference type="RefSeq" id="WP_014406294.1">
    <property type="nucleotide sequence ID" value="NC_017034.1"/>
</dbReference>
<name>H8I8Z2_METCZ</name>
<dbReference type="InterPro" id="IPR003593">
    <property type="entry name" value="AAA+_ATPase"/>
</dbReference>
<dbReference type="EC" id="7.6.2.8" evidence="7"/>
<protein>
    <recommendedName>
        <fullName evidence="8">Cobalamin import ATP-binding protein BtuD</fullName>
        <ecNumber evidence="7">7.6.2.8</ecNumber>
    </recommendedName>
    <alternativeName>
        <fullName evidence="9">Vitamin B12-transporting ATPase</fullName>
    </alternativeName>
</protein>
<keyword evidence="11" id="KW-0378">Hydrolase</keyword>
<keyword evidence="2" id="KW-0547">Nucleotide-binding</keyword>
<dbReference type="AlphaFoldDB" id="H8I8Z2"/>
<evidence type="ECO:0000256" key="9">
    <source>
        <dbReference type="ARBA" id="ARBA00077139"/>
    </source>
</evidence>
<keyword evidence="4" id="KW-1278">Translocase</keyword>
<dbReference type="GeneID" id="11971859"/>
<dbReference type="Gene3D" id="3.40.50.300">
    <property type="entry name" value="P-loop containing nucleotide triphosphate hydrolases"/>
    <property type="match status" value="1"/>
</dbReference>
<dbReference type="EMBL" id="CP003243">
    <property type="protein sequence ID" value="AFD00463.1"/>
    <property type="molecule type" value="Genomic_DNA"/>
</dbReference>
<keyword evidence="1" id="KW-0813">Transport</keyword>
<evidence type="ECO:0000313" key="11">
    <source>
        <dbReference type="EMBL" id="AFD00463.1"/>
    </source>
</evidence>
<evidence type="ECO:0000256" key="3">
    <source>
        <dbReference type="ARBA" id="ARBA00022840"/>
    </source>
</evidence>
<dbReference type="eggNOG" id="arCOG00199">
    <property type="taxonomic scope" value="Archaea"/>
</dbReference>
<evidence type="ECO:0000259" key="10">
    <source>
        <dbReference type="PROSITE" id="PS50893"/>
    </source>
</evidence>
<reference evidence="11 12" key="1">
    <citation type="journal article" date="2012" name="J. Bacteriol.">
        <title>Complete genome sequence of a thermophilic methanogen, Methanocella conradii HZ254, isolated from Chinese rice field soil.</title>
        <authorList>
            <person name="Lu Z."/>
            <person name="Lu Y."/>
        </authorList>
    </citation>
    <scope>NUCLEOTIDE SEQUENCE [LARGE SCALE GENOMIC DNA]</scope>
    <source>
        <strain evidence="12">DSM 24694 / JCM 17849 / CGMCC 1.5162 / HZ254</strain>
    </source>
</reference>
<comment type="function">
    <text evidence="6">Required for corrinoid utilization. Probably part of the ABC transporter complex BtuCDF involved in cobalamin (vitamin B12) import. Probably responsible for energy coupling to the transport system.</text>
</comment>
<dbReference type="Proteomes" id="UP000005233">
    <property type="component" value="Chromosome"/>
</dbReference>
<dbReference type="SMART" id="SM00382">
    <property type="entry name" value="AAA"/>
    <property type="match status" value="1"/>
</dbReference>
<dbReference type="PANTHER" id="PTHR42794">
    <property type="entry name" value="HEMIN IMPORT ATP-BINDING PROTEIN HMUV"/>
    <property type="match status" value="1"/>
</dbReference>
<evidence type="ECO:0000256" key="7">
    <source>
        <dbReference type="ARBA" id="ARBA00066387"/>
    </source>
</evidence>
<dbReference type="InterPro" id="IPR027417">
    <property type="entry name" value="P-loop_NTPase"/>
</dbReference>
<proteinExistence type="predicted"/>
<evidence type="ECO:0000256" key="2">
    <source>
        <dbReference type="ARBA" id="ARBA00022741"/>
    </source>
</evidence>
<evidence type="ECO:0000256" key="6">
    <source>
        <dbReference type="ARBA" id="ARBA00058960"/>
    </source>
</evidence>
<evidence type="ECO:0000256" key="4">
    <source>
        <dbReference type="ARBA" id="ARBA00022967"/>
    </source>
</evidence>
<gene>
    <name evidence="11" type="ordered locus">Mtc_1719</name>
</gene>
<dbReference type="HOGENOM" id="CLU_000604_0_0_2"/>